<dbReference type="PROSITE" id="PS50042">
    <property type="entry name" value="CNMP_BINDING_3"/>
    <property type="match status" value="1"/>
</dbReference>
<accession>A0A7U4DPW1</accession>
<dbReference type="InterPro" id="IPR025497">
    <property type="entry name" value="PatA-like_N"/>
</dbReference>
<dbReference type="Pfam" id="PF00027">
    <property type="entry name" value="cNMP_binding"/>
    <property type="match status" value="1"/>
</dbReference>
<dbReference type="KEGG" id="dpr:Despr_2348"/>
<evidence type="ECO:0000313" key="2">
    <source>
        <dbReference type="EMBL" id="ADW18489.1"/>
    </source>
</evidence>
<sequence>MGFPKISFRVCETRHCPMFFYGDVFQLSGIAISMESNGESSFISTTMVHSPPNRGTCKILNADLTKIIIEYERADQIPDCMISCSGCTGSLRVEHFRHTRREQEVGAIDDQVSGMLHLLSDFPFFRNIDHNGLNSVVQHFKRISYRKSDIILRKGDPGGAFFIVVTGQVDILNDAGIPISTLKAGEVFGEMSLICEENVGATVQASSDCQLLRASHHHFKSILQKYPTLQTYFTRLLAKRLTDANKIRSDDYASGMIGKLEEIPPEALFQTLNANHKTGILTITQLQKGTARFSLRQGALIKATYGGVKGETAFYEVLREKTGRFRFTPGLPPEDFDVPEIGYFMKLLMEGLQRIDERGPSRVH</sequence>
<gene>
    <name evidence="2" type="ordered locus">Despr_2348</name>
</gene>
<organism evidence="2 3">
    <name type="scientific">Desulfobulbus propionicus (strain ATCC 33891 / DSM 2032 / VKM B-1956 / 1pr3)</name>
    <dbReference type="NCBI Taxonomy" id="577650"/>
    <lineage>
        <taxon>Bacteria</taxon>
        <taxon>Pseudomonadati</taxon>
        <taxon>Thermodesulfobacteriota</taxon>
        <taxon>Desulfobulbia</taxon>
        <taxon>Desulfobulbales</taxon>
        <taxon>Desulfobulbaceae</taxon>
        <taxon>Desulfobulbus</taxon>
    </lineage>
</organism>
<protein>
    <submittedName>
        <fullName evidence="2">Transcriptional regulator, Crp/Fnr family</fullName>
    </submittedName>
</protein>
<proteinExistence type="predicted"/>
<reference evidence="2 3" key="1">
    <citation type="journal article" date="2011" name="Stand. Genomic Sci.">
        <title>Complete genome sequence of Desulfobulbus propionicus type strain (1pr3).</title>
        <authorList>
            <person name="Pagani I."/>
            <person name="Lapidus A."/>
            <person name="Nolan M."/>
            <person name="Lucas S."/>
            <person name="Hammon N."/>
            <person name="Deshpande S."/>
            <person name="Cheng J.F."/>
            <person name="Chertkov O."/>
            <person name="Davenport K."/>
            <person name="Tapia R."/>
            <person name="Han C."/>
            <person name="Goodwin L."/>
            <person name="Pitluck S."/>
            <person name="Liolios K."/>
            <person name="Mavromatis K."/>
            <person name="Ivanova N."/>
            <person name="Mikhailova N."/>
            <person name="Pati A."/>
            <person name="Chen A."/>
            <person name="Palaniappan K."/>
            <person name="Land M."/>
            <person name="Hauser L."/>
            <person name="Chang Y.J."/>
            <person name="Jeffries C.D."/>
            <person name="Detter J.C."/>
            <person name="Brambilla E."/>
            <person name="Kannan K.P."/>
            <person name="Djao O.D."/>
            <person name="Rohde M."/>
            <person name="Pukall R."/>
            <person name="Spring S."/>
            <person name="Goker M."/>
            <person name="Sikorski J."/>
            <person name="Woyke T."/>
            <person name="Bristow J."/>
            <person name="Eisen J.A."/>
            <person name="Markowitz V."/>
            <person name="Hugenholtz P."/>
            <person name="Kyrpides N.C."/>
            <person name="Klenk H.P."/>
        </authorList>
    </citation>
    <scope>NUCLEOTIDE SEQUENCE [LARGE SCALE GENOMIC DNA]</scope>
    <source>
        <strain evidence="3">ATCC 33891 / DSM 2032 / 1pr3</strain>
    </source>
</reference>
<evidence type="ECO:0000259" key="1">
    <source>
        <dbReference type="PROSITE" id="PS50042"/>
    </source>
</evidence>
<keyword evidence="3" id="KW-1185">Reference proteome</keyword>
<dbReference type="SMART" id="SM00100">
    <property type="entry name" value="cNMP"/>
    <property type="match status" value="1"/>
</dbReference>
<dbReference type="SUPFAM" id="SSF51206">
    <property type="entry name" value="cAMP-binding domain-like"/>
    <property type="match status" value="1"/>
</dbReference>
<dbReference type="Pfam" id="PF14332">
    <property type="entry name" value="DUF4388"/>
    <property type="match status" value="1"/>
</dbReference>
<dbReference type="CDD" id="cd00038">
    <property type="entry name" value="CAP_ED"/>
    <property type="match status" value="1"/>
</dbReference>
<feature type="domain" description="Cyclic nucleotide-binding" evidence="1">
    <location>
        <begin position="124"/>
        <end position="240"/>
    </location>
</feature>
<evidence type="ECO:0000313" key="3">
    <source>
        <dbReference type="Proteomes" id="UP000006365"/>
    </source>
</evidence>
<dbReference type="InterPro" id="IPR000595">
    <property type="entry name" value="cNMP-bd_dom"/>
</dbReference>
<dbReference type="InterPro" id="IPR018490">
    <property type="entry name" value="cNMP-bd_dom_sf"/>
</dbReference>
<dbReference type="AlphaFoldDB" id="A0A7U4DPW1"/>
<dbReference type="Gene3D" id="2.60.120.10">
    <property type="entry name" value="Jelly Rolls"/>
    <property type="match status" value="1"/>
</dbReference>
<dbReference type="PANTHER" id="PTHR47823:SF9">
    <property type="entry name" value="CHROMOSOME UNDETERMINED SCAFFOLD_10, WHOLE GENOME SHOTGUN SEQUENCE"/>
    <property type="match status" value="1"/>
</dbReference>
<name>A0A7U4DPW1_DESPD</name>
<dbReference type="EMBL" id="CP002364">
    <property type="protein sequence ID" value="ADW18489.1"/>
    <property type="molecule type" value="Genomic_DNA"/>
</dbReference>
<dbReference type="InterPro" id="IPR014710">
    <property type="entry name" value="RmlC-like_jellyroll"/>
</dbReference>
<dbReference type="Proteomes" id="UP000006365">
    <property type="component" value="Chromosome"/>
</dbReference>
<dbReference type="PANTHER" id="PTHR47823">
    <property type="entry name" value="ION_TRANS DOMAIN-CONTAINING PROTEIN"/>
    <property type="match status" value="1"/>
</dbReference>